<dbReference type="EMBL" id="CAJNJA010006888">
    <property type="protein sequence ID" value="CAE7217076.1"/>
    <property type="molecule type" value="Genomic_DNA"/>
</dbReference>
<keyword evidence="1" id="KW-0472">Membrane</keyword>
<evidence type="ECO:0000313" key="2">
    <source>
        <dbReference type="EMBL" id="CAE7217076.1"/>
    </source>
</evidence>
<dbReference type="AlphaFoldDB" id="A0A812JYN1"/>
<comment type="caution">
    <text evidence="2">The sequence shown here is derived from an EMBL/GenBank/DDBJ whole genome shotgun (WGS) entry which is preliminary data.</text>
</comment>
<feature type="transmembrane region" description="Helical" evidence="1">
    <location>
        <begin position="42"/>
        <end position="75"/>
    </location>
</feature>
<evidence type="ECO:0000256" key="1">
    <source>
        <dbReference type="SAM" id="Phobius"/>
    </source>
</evidence>
<feature type="non-terminal residue" evidence="2">
    <location>
        <position position="257"/>
    </location>
</feature>
<accession>A0A812JYN1</accession>
<gene>
    <name evidence="2" type="ORF">SNEC2469_LOCUS2564</name>
</gene>
<name>A0A812JYN1_9DINO</name>
<organism evidence="2 3">
    <name type="scientific">Symbiodinium necroappetens</name>
    <dbReference type="NCBI Taxonomy" id="1628268"/>
    <lineage>
        <taxon>Eukaryota</taxon>
        <taxon>Sar</taxon>
        <taxon>Alveolata</taxon>
        <taxon>Dinophyceae</taxon>
        <taxon>Suessiales</taxon>
        <taxon>Symbiodiniaceae</taxon>
        <taxon>Symbiodinium</taxon>
    </lineage>
</organism>
<dbReference type="OrthoDB" id="406486at2759"/>
<reference evidence="2" key="1">
    <citation type="submission" date="2021-02" db="EMBL/GenBank/DDBJ databases">
        <authorList>
            <person name="Dougan E. K."/>
            <person name="Rhodes N."/>
            <person name="Thang M."/>
            <person name="Chan C."/>
        </authorList>
    </citation>
    <scope>NUCLEOTIDE SEQUENCE</scope>
</reference>
<keyword evidence="3" id="KW-1185">Reference proteome</keyword>
<proteinExistence type="predicted"/>
<protein>
    <recommendedName>
        <fullName evidence="4">Fatty acid desaturase domain-containing protein</fullName>
    </recommendedName>
</protein>
<evidence type="ECO:0008006" key="4">
    <source>
        <dbReference type="Google" id="ProtNLM"/>
    </source>
</evidence>
<evidence type="ECO:0000313" key="3">
    <source>
        <dbReference type="Proteomes" id="UP000601435"/>
    </source>
</evidence>
<keyword evidence="1" id="KW-1133">Transmembrane helix</keyword>
<sequence>MESFATVSVGLACFAAGAETVRWALSPLSIKQTNGRKQHVEGMYWGLVFLFAFALEVKGFISPTSFVVLGAVAFVRFFGTKHEANHVHFLPTMTDHALQWGHRFLDIPASPFEMCQDDLTDCHKGHHKAWMPNSTYPDPDAYMTQSWWPIGLLHCIFESEQAMPRHVWETKGKTLGRSIVWAVYKSLWLYAVWYYAGWEHLKLWLLACRIANGGGLFIFHNLLHQEPVYSDGLPFASNVPSLFSFVWRVILGEDLLN</sequence>
<dbReference type="Proteomes" id="UP000601435">
    <property type="component" value="Unassembled WGS sequence"/>
</dbReference>
<keyword evidence="1" id="KW-0812">Transmembrane</keyword>